<dbReference type="InterPro" id="IPR036398">
    <property type="entry name" value="CA_dom_sf"/>
</dbReference>
<dbReference type="EMBL" id="JALLAZ020001635">
    <property type="protein sequence ID" value="KAL3770262.1"/>
    <property type="molecule type" value="Genomic_DNA"/>
</dbReference>
<feature type="domain" description="Alpha-carbonic anhydrase" evidence="1">
    <location>
        <begin position="1"/>
        <end position="75"/>
    </location>
</feature>
<dbReference type="SUPFAM" id="SSF51069">
    <property type="entry name" value="Carbonic anhydrase"/>
    <property type="match status" value="1"/>
</dbReference>
<accession>A0ABD3N2Q1</accession>
<dbReference type="Gene3D" id="3.10.200.10">
    <property type="entry name" value="Alpha carbonic anhydrase"/>
    <property type="match status" value="1"/>
</dbReference>
<comment type="caution">
    <text evidence="2">The sequence shown here is derived from an EMBL/GenBank/DDBJ whole genome shotgun (WGS) entry which is preliminary data.</text>
</comment>
<proteinExistence type="predicted"/>
<organism evidence="2 3">
    <name type="scientific">Stephanodiscus triporus</name>
    <dbReference type="NCBI Taxonomy" id="2934178"/>
    <lineage>
        <taxon>Eukaryota</taxon>
        <taxon>Sar</taxon>
        <taxon>Stramenopiles</taxon>
        <taxon>Ochrophyta</taxon>
        <taxon>Bacillariophyta</taxon>
        <taxon>Coscinodiscophyceae</taxon>
        <taxon>Thalassiosirophycidae</taxon>
        <taxon>Stephanodiscales</taxon>
        <taxon>Stephanodiscaceae</taxon>
        <taxon>Stephanodiscus</taxon>
    </lineage>
</organism>
<dbReference type="AlphaFoldDB" id="A0ABD3N2Q1"/>
<dbReference type="PROSITE" id="PS51144">
    <property type="entry name" value="ALPHA_CA_2"/>
    <property type="match status" value="1"/>
</dbReference>
<dbReference type="Proteomes" id="UP001530315">
    <property type="component" value="Unassembled WGS sequence"/>
</dbReference>
<dbReference type="Pfam" id="PF00194">
    <property type="entry name" value="Carb_anhydrase"/>
    <property type="match status" value="1"/>
</dbReference>
<evidence type="ECO:0000259" key="1">
    <source>
        <dbReference type="PROSITE" id="PS51144"/>
    </source>
</evidence>
<protein>
    <recommendedName>
        <fullName evidence="1">Alpha-carbonic anhydrase domain-containing protein</fullName>
    </recommendedName>
</protein>
<name>A0ABD3N2Q1_9STRA</name>
<evidence type="ECO:0000313" key="2">
    <source>
        <dbReference type="EMBL" id="KAL3770262.1"/>
    </source>
</evidence>
<evidence type="ECO:0000313" key="3">
    <source>
        <dbReference type="Proteomes" id="UP001530315"/>
    </source>
</evidence>
<keyword evidence="3" id="KW-1185">Reference proteome</keyword>
<reference evidence="2 3" key="1">
    <citation type="submission" date="2024-10" db="EMBL/GenBank/DDBJ databases">
        <title>Updated reference genomes for cyclostephanoid diatoms.</title>
        <authorList>
            <person name="Roberts W.R."/>
            <person name="Alverson A.J."/>
        </authorList>
    </citation>
    <scope>NUCLEOTIDE SEQUENCE [LARGE SCALE GENOMIC DNA]</scope>
    <source>
        <strain evidence="2 3">AJA276-08</strain>
    </source>
</reference>
<gene>
    <name evidence="2" type="ORF">ACHAW5_002667</name>
</gene>
<sequence>MTYDGSITEPPCSQGVYWCVIDVPMQISMKQYIQLKTLMFNQIDPDMCRKTSTHFKESNTRPVQSWTEWGMYRCHRSDYMSDME</sequence>
<dbReference type="InterPro" id="IPR001148">
    <property type="entry name" value="CA_dom"/>
</dbReference>